<feature type="domain" description="ABC transporter" evidence="6">
    <location>
        <begin position="341"/>
        <end position="571"/>
    </location>
</feature>
<protein>
    <submittedName>
        <fullName evidence="7">Teichoic acids export ATP-binding protein TagH</fullName>
        <ecNumber evidence="7">3.6.3.40</ecNumber>
    </submittedName>
</protein>
<evidence type="ECO:0000256" key="3">
    <source>
        <dbReference type="ARBA" id="ARBA00022741"/>
    </source>
</evidence>
<dbReference type="PANTHER" id="PTHR46743:SF2">
    <property type="entry name" value="TEICHOIC ACIDS EXPORT ATP-BINDING PROTEIN TAGH"/>
    <property type="match status" value="1"/>
</dbReference>
<dbReference type="PROSITE" id="PS50893">
    <property type="entry name" value="ABC_TRANSPORTER_2"/>
    <property type="match status" value="1"/>
</dbReference>
<sequence length="579" mass="66018">MRYPKNFNQVQVNNSSRWQDLDNLAIDDWESLAYCNIKSDDAPSSIVVTNFNFNIPKGSKINTIDIRFNFHKNLAHDNIDIQAPTVDLIGLKGKFSSKSNFEAFNKPVESAVFFAGSGISADDLNSEKFGVKISFPKNTSPNDGTLFFDFVRVTIDYVDQQYIMNNEINSYYPTEDNPLQKAVGEEFTYSILFRDTVGSEKRQKIYIDVPDGLELVKYYFNPDKYLLKNKKPQDSLNTSNPNEYVWNIGSKKKGMNRLRLIFRCKSEGIKLLNCYHDVFGSGDKFYVEVHPEGYDCGINEYEDVLLKWSVELEDDEEYQLLNQETAIEVNNVSMEFEKAQEKIDNLKEYVIKWLKREIKSKEKFKALKNVSFTINKGERVGLIGFNGAGKSTLLKVLSGVLKPTEGEIEIEGKVAPLLELGAGFDHNYNGRENIFLNGAILGYSKEFLQSKYDEIVEFSELEEFIELPIKNYSSGMIAKLGFSVATIVDPEILILDEVLSVGDVKFQKKSYDKIRSMMRSGTTVLLVSHSVRTIETICNRVIWLDKGKLIMDGNAKDVCKAYVEAAEHATEEERQNIEF</sequence>
<keyword evidence="4 7" id="KW-0067">ATP-binding</keyword>
<evidence type="ECO:0000256" key="1">
    <source>
        <dbReference type="ARBA" id="ARBA00005417"/>
    </source>
</evidence>
<evidence type="ECO:0000256" key="4">
    <source>
        <dbReference type="ARBA" id="ARBA00022840"/>
    </source>
</evidence>
<feature type="coiled-coil region" evidence="5">
    <location>
        <begin position="322"/>
        <end position="349"/>
    </location>
</feature>
<dbReference type="PROSITE" id="PS00211">
    <property type="entry name" value="ABC_TRANSPORTER_1"/>
    <property type="match status" value="1"/>
</dbReference>
<keyword evidence="5" id="KW-0175">Coiled coil</keyword>
<dbReference type="CDD" id="cd03220">
    <property type="entry name" value="ABC_KpsT_Wzt"/>
    <property type="match status" value="1"/>
</dbReference>
<keyword evidence="7" id="KW-0378">Hydrolase</keyword>
<name>A0A2U1S6C4_9EURY</name>
<evidence type="ECO:0000256" key="2">
    <source>
        <dbReference type="ARBA" id="ARBA00022448"/>
    </source>
</evidence>
<dbReference type="SUPFAM" id="SSF52540">
    <property type="entry name" value="P-loop containing nucleoside triphosphate hydrolases"/>
    <property type="match status" value="1"/>
</dbReference>
<dbReference type="EC" id="3.6.3.40" evidence="7"/>
<dbReference type="GO" id="GO:0005524">
    <property type="term" value="F:ATP binding"/>
    <property type="evidence" value="ECO:0007669"/>
    <property type="project" value="UniProtKB-KW"/>
</dbReference>
<comment type="caution">
    <text evidence="7">The sequence shown here is derived from an EMBL/GenBank/DDBJ whole genome shotgun (WGS) entry which is preliminary data.</text>
</comment>
<gene>
    <name evidence="7" type="primary">tagH_2</name>
    <name evidence="7" type="ORF">MBBWO_15010</name>
</gene>
<dbReference type="InterPro" id="IPR003439">
    <property type="entry name" value="ABC_transporter-like_ATP-bd"/>
</dbReference>
<dbReference type="Pfam" id="PF00005">
    <property type="entry name" value="ABC_tran"/>
    <property type="match status" value="1"/>
</dbReference>
<dbReference type="EMBL" id="MZGU01000006">
    <property type="protein sequence ID" value="PWB85186.1"/>
    <property type="molecule type" value="Genomic_DNA"/>
</dbReference>
<dbReference type="InterPro" id="IPR015860">
    <property type="entry name" value="ABC_transpr_TagH-like"/>
</dbReference>
<dbReference type="GO" id="GO:0140359">
    <property type="term" value="F:ABC-type transporter activity"/>
    <property type="evidence" value="ECO:0007669"/>
    <property type="project" value="InterPro"/>
</dbReference>
<dbReference type="SMART" id="SM00382">
    <property type="entry name" value="AAA"/>
    <property type="match status" value="1"/>
</dbReference>
<dbReference type="RefSeq" id="WP_116670271.1">
    <property type="nucleotide sequence ID" value="NZ_MZGU01000006.1"/>
</dbReference>
<dbReference type="OrthoDB" id="40048at2157"/>
<dbReference type="InterPro" id="IPR050683">
    <property type="entry name" value="Bact_Polysacc_Export_ATP-bd"/>
</dbReference>
<dbReference type="GO" id="GO:0016887">
    <property type="term" value="F:ATP hydrolysis activity"/>
    <property type="evidence" value="ECO:0007669"/>
    <property type="project" value="InterPro"/>
</dbReference>
<keyword evidence="3" id="KW-0547">Nucleotide-binding</keyword>
<keyword evidence="8" id="KW-1185">Reference proteome</keyword>
<dbReference type="AlphaFoldDB" id="A0A2U1S6C4"/>
<comment type="similarity">
    <text evidence="1">Belongs to the ABC transporter superfamily.</text>
</comment>
<dbReference type="GO" id="GO:0016020">
    <property type="term" value="C:membrane"/>
    <property type="evidence" value="ECO:0007669"/>
    <property type="project" value="InterPro"/>
</dbReference>
<reference evidence="7 8" key="1">
    <citation type="submission" date="2017-03" db="EMBL/GenBank/DDBJ databases">
        <title>Genome sequence of Methanobrevibacter wosei.</title>
        <authorList>
            <person name="Poehlein A."/>
            <person name="Seedorf H."/>
            <person name="Daniel R."/>
        </authorList>
    </citation>
    <scope>NUCLEOTIDE SEQUENCE [LARGE SCALE GENOMIC DNA]</scope>
    <source>
        <strain evidence="7 8">DSM 11979</strain>
    </source>
</reference>
<dbReference type="Proteomes" id="UP000245577">
    <property type="component" value="Unassembled WGS sequence"/>
</dbReference>
<evidence type="ECO:0000259" key="6">
    <source>
        <dbReference type="PROSITE" id="PS50893"/>
    </source>
</evidence>
<organism evidence="7 8">
    <name type="scientific">Methanobrevibacter woesei</name>
    <dbReference type="NCBI Taxonomy" id="190976"/>
    <lineage>
        <taxon>Archaea</taxon>
        <taxon>Methanobacteriati</taxon>
        <taxon>Methanobacteriota</taxon>
        <taxon>Methanomada group</taxon>
        <taxon>Methanobacteria</taxon>
        <taxon>Methanobacteriales</taxon>
        <taxon>Methanobacteriaceae</taxon>
        <taxon>Methanobrevibacter</taxon>
    </lineage>
</organism>
<dbReference type="Gene3D" id="3.40.50.300">
    <property type="entry name" value="P-loop containing nucleotide triphosphate hydrolases"/>
    <property type="match status" value="1"/>
</dbReference>
<dbReference type="InterPro" id="IPR003593">
    <property type="entry name" value="AAA+_ATPase"/>
</dbReference>
<evidence type="ECO:0000313" key="7">
    <source>
        <dbReference type="EMBL" id="PWB85186.1"/>
    </source>
</evidence>
<proteinExistence type="inferred from homology"/>
<dbReference type="InterPro" id="IPR017871">
    <property type="entry name" value="ABC_transporter-like_CS"/>
</dbReference>
<evidence type="ECO:0000313" key="8">
    <source>
        <dbReference type="Proteomes" id="UP000245577"/>
    </source>
</evidence>
<accession>A0A2U1S6C4</accession>
<keyword evidence="2" id="KW-0813">Transport</keyword>
<dbReference type="InterPro" id="IPR027417">
    <property type="entry name" value="P-loop_NTPase"/>
</dbReference>
<dbReference type="PANTHER" id="PTHR46743">
    <property type="entry name" value="TEICHOIC ACIDS EXPORT ATP-BINDING PROTEIN TAGH"/>
    <property type="match status" value="1"/>
</dbReference>
<evidence type="ECO:0000256" key="5">
    <source>
        <dbReference type="SAM" id="Coils"/>
    </source>
</evidence>